<feature type="non-terminal residue" evidence="2">
    <location>
        <position position="412"/>
    </location>
</feature>
<accession>A0A448WH16</accession>
<feature type="region of interest" description="Disordered" evidence="1">
    <location>
        <begin position="100"/>
        <end position="119"/>
    </location>
</feature>
<protein>
    <submittedName>
        <fullName evidence="2">Uncharacterized protein</fullName>
    </submittedName>
</protein>
<evidence type="ECO:0000313" key="2">
    <source>
        <dbReference type="EMBL" id="VEL11591.1"/>
    </source>
</evidence>
<feature type="region of interest" description="Disordered" evidence="1">
    <location>
        <begin position="1"/>
        <end position="24"/>
    </location>
</feature>
<comment type="caution">
    <text evidence="2">The sequence shown here is derived from an EMBL/GenBank/DDBJ whole genome shotgun (WGS) entry which is preliminary data.</text>
</comment>
<organism evidence="2 3">
    <name type="scientific">Protopolystoma xenopodis</name>
    <dbReference type="NCBI Taxonomy" id="117903"/>
    <lineage>
        <taxon>Eukaryota</taxon>
        <taxon>Metazoa</taxon>
        <taxon>Spiralia</taxon>
        <taxon>Lophotrochozoa</taxon>
        <taxon>Platyhelminthes</taxon>
        <taxon>Monogenea</taxon>
        <taxon>Polyopisthocotylea</taxon>
        <taxon>Polystomatidea</taxon>
        <taxon>Polystomatidae</taxon>
        <taxon>Protopolystoma</taxon>
    </lineage>
</organism>
<reference evidence="2" key="1">
    <citation type="submission" date="2018-11" db="EMBL/GenBank/DDBJ databases">
        <authorList>
            <consortium name="Pathogen Informatics"/>
        </authorList>
    </citation>
    <scope>NUCLEOTIDE SEQUENCE</scope>
</reference>
<feature type="compositionally biased region" description="Basic and acidic residues" evidence="1">
    <location>
        <begin position="382"/>
        <end position="402"/>
    </location>
</feature>
<feature type="region of interest" description="Disordered" evidence="1">
    <location>
        <begin position="372"/>
        <end position="412"/>
    </location>
</feature>
<name>A0A448WH16_9PLAT</name>
<feature type="compositionally biased region" description="Polar residues" evidence="1">
    <location>
        <begin position="130"/>
        <end position="140"/>
    </location>
</feature>
<evidence type="ECO:0000313" key="3">
    <source>
        <dbReference type="Proteomes" id="UP000784294"/>
    </source>
</evidence>
<feature type="compositionally biased region" description="Polar residues" evidence="1">
    <location>
        <begin position="147"/>
        <end position="175"/>
    </location>
</feature>
<feature type="region of interest" description="Disordered" evidence="1">
    <location>
        <begin position="130"/>
        <end position="175"/>
    </location>
</feature>
<feature type="compositionally biased region" description="Polar residues" evidence="1">
    <location>
        <begin position="403"/>
        <end position="412"/>
    </location>
</feature>
<proteinExistence type="predicted"/>
<sequence>SIIENKGRRKTFPANKELDGQDQAITSHPAISRAQHEAAANLLSLEEALRRHSDLVRSIADAEPRFEAVRRLTLIEQSAGSPLFVASNDSKLNVSSIDGLEEGRPTPRATPLIIPSPSSHLQSMEQIKIADSSSSQTSPSRVEISRQPIQSLQEVPKTGLSSQWKPGSVDGQLNRTDSTISDLLLEDIDSNNNAEGESSSAEPLFSQDRIILIRRRETQRLAEENLKAANQLGPTPSTMSSRDISRFNNVASSSGDTNVQVIGQEMKNANHLLHVPLVASVQGKSSLQSLPRVASLPATSRVTESMNGRDPALIQYSGPGKFLDRSSNMSSMSPEQYNCNKRSRLETTSFSTRNEYLHSSFSSLFIPPRRSLKQPKTNLYDIQHDESSESKSLERLLGDKSNQRLPRSSQHS</sequence>
<keyword evidence="3" id="KW-1185">Reference proteome</keyword>
<dbReference type="EMBL" id="CAAALY010012258">
    <property type="protein sequence ID" value="VEL11591.1"/>
    <property type="molecule type" value="Genomic_DNA"/>
</dbReference>
<dbReference type="AlphaFoldDB" id="A0A448WH16"/>
<dbReference type="Proteomes" id="UP000784294">
    <property type="component" value="Unassembled WGS sequence"/>
</dbReference>
<gene>
    <name evidence="2" type="ORF">PXEA_LOCUS5031</name>
</gene>
<evidence type="ECO:0000256" key="1">
    <source>
        <dbReference type="SAM" id="MobiDB-lite"/>
    </source>
</evidence>